<feature type="domain" description="Type II/III secretion system secretin-like" evidence="3">
    <location>
        <begin position="147"/>
        <end position="259"/>
    </location>
</feature>
<evidence type="ECO:0000256" key="2">
    <source>
        <dbReference type="SAM" id="SignalP"/>
    </source>
</evidence>
<reference evidence="4" key="1">
    <citation type="submission" date="2020-10" db="EMBL/GenBank/DDBJ databases">
        <title>Connecting structure to function with the recovery of over 1000 high-quality activated sludge metagenome-assembled genomes encoding full-length rRNA genes using long-read sequencing.</title>
        <authorList>
            <person name="Singleton C.M."/>
            <person name="Petriglieri F."/>
            <person name="Kristensen J.M."/>
            <person name="Kirkegaard R.H."/>
            <person name="Michaelsen T.Y."/>
            <person name="Andersen M.H."/>
            <person name="Karst S.M."/>
            <person name="Dueholm M.S."/>
            <person name="Nielsen P.H."/>
            <person name="Albertsen M."/>
        </authorList>
    </citation>
    <scope>NUCLEOTIDE SEQUENCE</scope>
    <source>
        <strain evidence="4">Hirt_18-Q3-R61-65_BATAC.395</strain>
    </source>
</reference>
<comment type="caution">
    <text evidence="4">The sequence shown here is derived from an EMBL/GenBank/DDBJ whole genome shotgun (WGS) entry which is preliminary data.</text>
</comment>
<dbReference type="EMBL" id="JADJUC010000008">
    <property type="protein sequence ID" value="MBK8524307.1"/>
    <property type="molecule type" value="Genomic_DNA"/>
</dbReference>
<comment type="similarity">
    <text evidence="1">Belongs to the bacterial secretin family.</text>
</comment>
<dbReference type="Proteomes" id="UP000886689">
    <property type="component" value="Unassembled WGS sequence"/>
</dbReference>
<protein>
    <recommendedName>
        <fullName evidence="3">Type II/III secretion system secretin-like domain-containing protein</fullName>
    </recommendedName>
</protein>
<accession>A0A9D7PS34</accession>
<name>A0A9D7PS34_9PROT</name>
<organism evidence="4 5">
    <name type="scientific">Candidatus Proximibacter danicus</name>
    <dbReference type="NCBI Taxonomy" id="2954365"/>
    <lineage>
        <taxon>Bacteria</taxon>
        <taxon>Pseudomonadati</taxon>
        <taxon>Pseudomonadota</taxon>
        <taxon>Betaproteobacteria</taxon>
        <taxon>Candidatus Proximibacter</taxon>
    </lineage>
</organism>
<dbReference type="InterPro" id="IPR004846">
    <property type="entry name" value="T2SS/T3SS_dom"/>
</dbReference>
<dbReference type="InterPro" id="IPR038591">
    <property type="entry name" value="NolW-like_sf"/>
</dbReference>
<evidence type="ECO:0000259" key="3">
    <source>
        <dbReference type="Pfam" id="PF00263"/>
    </source>
</evidence>
<dbReference type="GO" id="GO:0009306">
    <property type="term" value="P:protein secretion"/>
    <property type="evidence" value="ECO:0007669"/>
    <property type="project" value="InterPro"/>
</dbReference>
<feature type="chain" id="PRO_5038964383" description="Type II/III secretion system secretin-like domain-containing protein" evidence="2">
    <location>
        <begin position="22"/>
        <end position="287"/>
    </location>
</feature>
<sequence length="287" mass="30292">MKTLLALLCCLLSILPLPVTAQQEMEIIPLRNRTVDQVMPIIRPLVEPGGALSGMNNQLILRASRKNRDEIKQALAAIDTPARTLVIRVTQNRDAAMNRSGAEAFGSVGNDHVRVTQSPTGVAAGGGTVVIRRGDSVVGGQVVETRSTRTASAAQSVQVVEGGKAFINVGQSVPLPMRQVVVGPGGAIVTDSVVYRDIGQGFYAEPRLAGDRVTLEISPQFDTPGNTGYGSANTQRLSTTVSGRIGEWIELGGSGQQAAGSNRGNLSVGTSDVRDNRSVWLLVEEVK</sequence>
<evidence type="ECO:0000313" key="4">
    <source>
        <dbReference type="EMBL" id="MBK8524307.1"/>
    </source>
</evidence>
<dbReference type="AlphaFoldDB" id="A0A9D7PS34"/>
<gene>
    <name evidence="4" type="ORF">IPL58_09390</name>
</gene>
<keyword evidence="2" id="KW-0732">Signal</keyword>
<evidence type="ECO:0000256" key="1">
    <source>
        <dbReference type="RuleBase" id="RU004003"/>
    </source>
</evidence>
<feature type="signal peptide" evidence="2">
    <location>
        <begin position="1"/>
        <end position="21"/>
    </location>
</feature>
<proteinExistence type="inferred from homology"/>
<dbReference type="Gene3D" id="3.30.1370.120">
    <property type="match status" value="1"/>
</dbReference>
<evidence type="ECO:0000313" key="5">
    <source>
        <dbReference type="Proteomes" id="UP000886689"/>
    </source>
</evidence>
<dbReference type="Pfam" id="PF00263">
    <property type="entry name" value="Secretin"/>
    <property type="match status" value="1"/>
</dbReference>